<dbReference type="GO" id="GO:0051301">
    <property type="term" value="P:cell division"/>
    <property type="evidence" value="ECO:0007669"/>
    <property type="project" value="UniProtKB-KW"/>
</dbReference>
<keyword evidence="2" id="KW-0132">Cell division</keyword>
<dbReference type="EMBL" id="JAFBDZ010000002">
    <property type="protein sequence ID" value="MBM7585841.1"/>
    <property type="molecule type" value="Genomic_DNA"/>
</dbReference>
<dbReference type="Proteomes" id="UP001646157">
    <property type="component" value="Unassembled WGS sequence"/>
</dbReference>
<keyword evidence="1" id="KW-0175">Coiled coil</keyword>
<evidence type="ECO:0000313" key="3">
    <source>
        <dbReference type="Proteomes" id="UP001646157"/>
    </source>
</evidence>
<comment type="caution">
    <text evidence="2">The sequence shown here is derived from an EMBL/GenBank/DDBJ whole genome shotgun (WGS) entry which is preliminary data.</text>
</comment>
<name>A0ABS2NDA1_9BACI</name>
<sequence length="53" mass="6320">MFATKKEIEELNKKVDEKIKEQDKTINELGFHLIQLQEEVNELKKPKEPTYFG</sequence>
<evidence type="ECO:0000256" key="1">
    <source>
        <dbReference type="SAM" id="Coils"/>
    </source>
</evidence>
<keyword evidence="2" id="KW-0131">Cell cycle</keyword>
<keyword evidence="3" id="KW-1185">Reference proteome</keyword>
<organism evidence="2 3">
    <name type="scientific">Rossellomorea pakistanensis</name>
    <dbReference type="NCBI Taxonomy" id="992288"/>
    <lineage>
        <taxon>Bacteria</taxon>
        <taxon>Bacillati</taxon>
        <taxon>Bacillota</taxon>
        <taxon>Bacilli</taxon>
        <taxon>Bacillales</taxon>
        <taxon>Bacillaceae</taxon>
        <taxon>Rossellomorea</taxon>
    </lineage>
</organism>
<evidence type="ECO:0000313" key="2">
    <source>
        <dbReference type="EMBL" id="MBM7585841.1"/>
    </source>
</evidence>
<protein>
    <submittedName>
        <fullName evidence="2">Cell division septum initiation protein DivIVA</fullName>
    </submittedName>
</protein>
<gene>
    <name evidence="2" type="ORF">JOC86_002383</name>
</gene>
<proteinExistence type="predicted"/>
<accession>A0ABS2NDA1</accession>
<feature type="coiled-coil region" evidence="1">
    <location>
        <begin position="1"/>
        <end position="28"/>
    </location>
</feature>
<reference evidence="2 3" key="1">
    <citation type="submission" date="2021-01" db="EMBL/GenBank/DDBJ databases">
        <title>Genomic Encyclopedia of Type Strains, Phase IV (KMG-IV): sequencing the most valuable type-strain genomes for metagenomic binning, comparative biology and taxonomic classification.</title>
        <authorList>
            <person name="Goeker M."/>
        </authorList>
    </citation>
    <scope>NUCLEOTIDE SEQUENCE [LARGE SCALE GENOMIC DNA]</scope>
    <source>
        <strain evidence="2 3">DSM 24834</strain>
    </source>
</reference>
<dbReference type="RefSeq" id="WP_205172605.1">
    <property type="nucleotide sequence ID" value="NZ_JAFBDZ010000002.1"/>
</dbReference>